<dbReference type="RefSeq" id="WP_154230195.1">
    <property type="nucleotide sequence ID" value="NZ_CP045309.1"/>
</dbReference>
<accession>A0AAJ2ZIZ8</accession>
<dbReference type="Proteomes" id="UP000402241">
    <property type="component" value="Chromosome"/>
</dbReference>
<name>A0AAJ2ZIZ8_9ACTN</name>
<dbReference type="Proteomes" id="UP000477779">
    <property type="component" value="Unassembled WGS sequence"/>
</dbReference>
<evidence type="ECO:0000256" key="1">
    <source>
        <dbReference type="SAM" id="SignalP"/>
    </source>
</evidence>
<feature type="signal peptide" evidence="1">
    <location>
        <begin position="1"/>
        <end position="20"/>
    </location>
</feature>
<dbReference type="AlphaFoldDB" id="A0AAJ2ZIZ8"/>
<dbReference type="EMBL" id="CP045309">
    <property type="protein sequence ID" value="QGL51081.1"/>
    <property type="molecule type" value="Genomic_DNA"/>
</dbReference>
<evidence type="ECO:0000313" key="3">
    <source>
        <dbReference type="EMBL" id="QGL51081.1"/>
    </source>
</evidence>
<evidence type="ECO:0000313" key="5">
    <source>
        <dbReference type="Proteomes" id="UP000477779"/>
    </source>
</evidence>
<reference evidence="2 5" key="2">
    <citation type="submission" date="2020-02" db="EMBL/GenBank/DDBJ databases">
        <title>WGS of Micromonospora spp. isolated from hot spring.</title>
        <authorList>
            <person name="Thawai C."/>
        </authorList>
    </citation>
    <scope>NUCLEOTIDE SEQUENCE [LARGE SCALE GENOMIC DNA]</scope>
    <source>
        <strain evidence="2 5">TMS7</strain>
    </source>
</reference>
<sequence length="151" mass="16073">MSVSLVLVPLAVAAVAAAHGATAGRDSAGRIVCQVQTRMRDETLLAAALRESNAVVTADGKDIVAAWDRVRANFQRGQDGVWSAHLTGDIDEQRAVDIIRAIDAGYGRQVQRAVLERLRERAPAAGLRLESEAVAEDASVRLVFAVEGRSS</sequence>
<keyword evidence="4" id="KW-1185">Reference proteome</keyword>
<reference evidence="3 4" key="1">
    <citation type="submission" date="2019-10" db="EMBL/GenBank/DDBJ databases">
        <title>Genome Sequence of Micromonospora terminaliae DSM 101760.</title>
        <authorList>
            <person name="Guo L."/>
        </authorList>
    </citation>
    <scope>NUCLEOTIDE SEQUENCE [LARGE SCALE GENOMIC DNA]</scope>
    <source>
        <strain evidence="3 4">DSM 101760</strain>
    </source>
</reference>
<dbReference type="EMBL" id="JAAHBZ010000013">
    <property type="protein sequence ID" value="NES30793.1"/>
    <property type="molecule type" value="Genomic_DNA"/>
</dbReference>
<keyword evidence="1" id="KW-0732">Signal</keyword>
<evidence type="ECO:0000313" key="4">
    <source>
        <dbReference type="Proteomes" id="UP000402241"/>
    </source>
</evidence>
<evidence type="ECO:0000313" key="2">
    <source>
        <dbReference type="EMBL" id="NES30793.1"/>
    </source>
</evidence>
<proteinExistence type="predicted"/>
<organism evidence="2 5">
    <name type="scientific">Micromonospora terminaliae</name>
    <dbReference type="NCBI Taxonomy" id="1914461"/>
    <lineage>
        <taxon>Bacteria</taxon>
        <taxon>Bacillati</taxon>
        <taxon>Actinomycetota</taxon>
        <taxon>Actinomycetes</taxon>
        <taxon>Micromonosporales</taxon>
        <taxon>Micromonosporaceae</taxon>
        <taxon>Micromonospora</taxon>
    </lineage>
</organism>
<feature type="chain" id="PRO_5042587855" evidence="1">
    <location>
        <begin position="21"/>
        <end position="151"/>
    </location>
</feature>
<gene>
    <name evidence="2" type="ORF">G3561_24970</name>
    <name evidence="3" type="ORF">GCE86_31020</name>
</gene>
<protein>
    <submittedName>
        <fullName evidence="2">Uncharacterized protein</fullName>
    </submittedName>
</protein>